<comment type="caution">
    <text evidence="3">The sequence shown here is derived from an EMBL/GenBank/DDBJ whole genome shotgun (WGS) entry which is preliminary data.</text>
</comment>
<evidence type="ECO:0000256" key="1">
    <source>
        <dbReference type="SAM" id="Phobius"/>
    </source>
</evidence>
<dbReference type="AlphaFoldDB" id="A0A821EKE5"/>
<dbReference type="EMBL" id="CAJOBS010000750">
    <property type="protein sequence ID" value="CAF4636482.1"/>
    <property type="molecule type" value="Genomic_DNA"/>
</dbReference>
<dbReference type="Proteomes" id="UP000663838">
    <property type="component" value="Unassembled WGS sequence"/>
</dbReference>
<evidence type="ECO:0000313" key="4">
    <source>
        <dbReference type="Proteomes" id="UP000663838"/>
    </source>
</evidence>
<feature type="transmembrane region" description="Helical" evidence="1">
    <location>
        <begin position="201"/>
        <end position="225"/>
    </location>
</feature>
<dbReference type="EMBL" id="CAJNYV010005221">
    <property type="protein sequence ID" value="CAF3730685.1"/>
    <property type="molecule type" value="Genomic_DNA"/>
</dbReference>
<reference evidence="3" key="1">
    <citation type="submission" date="2021-02" db="EMBL/GenBank/DDBJ databases">
        <authorList>
            <person name="Nowell W R."/>
        </authorList>
    </citation>
    <scope>NUCLEOTIDE SEQUENCE</scope>
</reference>
<name>A0A821EKE5_9BILA</name>
<protein>
    <submittedName>
        <fullName evidence="3">Uncharacterized protein</fullName>
    </submittedName>
</protein>
<accession>A0A821EKE5</accession>
<evidence type="ECO:0000313" key="2">
    <source>
        <dbReference type="EMBL" id="CAF3730685.1"/>
    </source>
</evidence>
<gene>
    <name evidence="2" type="ORF">KIK155_LOCUS28547</name>
    <name evidence="3" type="ORF">TOA249_LOCUS12957</name>
</gene>
<proteinExistence type="predicted"/>
<keyword evidence="1" id="KW-1133">Transmembrane helix</keyword>
<keyword evidence="1" id="KW-0812">Transmembrane</keyword>
<evidence type="ECO:0000313" key="3">
    <source>
        <dbReference type="EMBL" id="CAF4636482.1"/>
    </source>
</evidence>
<dbReference type="Proteomes" id="UP000663865">
    <property type="component" value="Unassembled WGS sequence"/>
</dbReference>
<organism evidence="3 4">
    <name type="scientific">Rotaria socialis</name>
    <dbReference type="NCBI Taxonomy" id="392032"/>
    <lineage>
        <taxon>Eukaryota</taxon>
        <taxon>Metazoa</taxon>
        <taxon>Spiralia</taxon>
        <taxon>Gnathifera</taxon>
        <taxon>Rotifera</taxon>
        <taxon>Eurotatoria</taxon>
        <taxon>Bdelloidea</taxon>
        <taxon>Philodinida</taxon>
        <taxon>Philodinidae</taxon>
        <taxon>Rotaria</taxon>
    </lineage>
</organism>
<keyword evidence="1" id="KW-0472">Membrane</keyword>
<sequence>MSIRSRPILRKVPPHETESHVTVDTSTFSRAASVNTPLLLADDYQAPATSHALYPNSKWLLVRNNMHKIRGWGAVKRISMVDQPFQDWYLFFQMRRELKRAEEQIRAIEYRKDFTPVRHFQLPIDATHVRRYNVSHVGPNDGIYYAGLGTEPIVLQYLLYYFSNECSVPYDSIFYTFLSDVNAVLHTNRERIHRVVVFRKLALILALAVFVIIIIMFFSLILSVLTTTSNLRQMYRNDLDEDTKWLGSEVLPNVNSINKQ</sequence>